<dbReference type="Proteomes" id="UP000244161">
    <property type="component" value="Unassembled WGS sequence"/>
</dbReference>
<comment type="caution">
    <text evidence="1">The sequence shown here is derived from an EMBL/GenBank/DDBJ whole genome shotgun (WGS) entry which is preliminary data.</text>
</comment>
<proteinExistence type="predicted"/>
<dbReference type="AlphaFoldDB" id="A0A2T5ILU2"/>
<dbReference type="RefSeq" id="WP_108032453.1">
    <property type="nucleotide sequence ID" value="NZ_QAOM01000007.1"/>
</dbReference>
<dbReference type="EMBL" id="QAOM01000007">
    <property type="protein sequence ID" value="PTQ84793.1"/>
    <property type="molecule type" value="Genomic_DNA"/>
</dbReference>
<evidence type="ECO:0000313" key="2">
    <source>
        <dbReference type="Proteomes" id="UP000244161"/>
    </source>
</evidence>
<name>A0A2T5ILU2_9LACT</name>
<organism evidence="1 2">
    <name type="scientific">Trichococcus patagoniensis</name>
    <dbReference type="NCBI Taxonomy" id="382641"/>
    <lineage>
        <taxon>Bacteria</taxon>
        <taxon>Bacillati</taxon>
        <taxon>Bacillota</taxon>
        <taxon>Bacilli</taxon>
        <taxon>Lactobacillales</taxon>
        <taxon>Carnobacteriaceae</taxon>
        <taxon>Trichococcus</taxon>
    </lineage>
</organism>
<reference evidence="1 2" key="1">
    <citation type="submission" date="2018-04" db="EMBL/GenBank/DDBJ databases">
        <title>Genomic Encyclopedia of Archaeal and Bacterial Type Strains, Phase II (KMG-II): from individual species to whole genera.</title>
        <authorList>
            <person name="Goeker M."/>
        </authorList>
    </citation>
    <scope>NUCLEOTIDE SEQUENCE [LARGE SCALE GENOMIC DNA]</scope>
    <source>
        <strain evidence="1 2">DSM 18806</strain>
    </source>
</reference>
<accession>A0A2T5ILU2</accession>
<keyword evidence="2" id="KW-1185">Reference proteome</keyword>
<gene>
    <name evidence="1" type="ORF">C8U37_107161</name>
</gene>
<dbReference type="OrthoDB" id="2974702at2"/>
<protein>
    <submittedName>
        <fullName evidence="1">Uncharacterized protein</fullName>
    </submittedName>
</protein>
<sequence length="115" mass="12884">MKLFRKIDTTTGNFIEDCLFDSLPILTETVLVDATDEEGTITQAEEIRPLLNAEGNQLLDPQYVEETPPQGLYLPRWTGTEWIEGGQAPEPVTAEPTVEDRLAMAEMAILDLMME</sequence>
<evidence type="ECO:0000313" key="1">
    <source>
        <dbReference type="EMBL" id="PTQ84793.1"/>
    </source>
</evidence>